<keyword evidence="2" id="KW-1185">Reference proteome</keyword>
<protein>
    <submittedName>
        <fullName evidence="1">Uncharacterized protein</fullName>
    </submittedName>
</protein>
<gene>
    <name evidence="1" type="ORF">MCOR_13429</name>
</gene>
<name>A0A6J8B0Z7_MYTCO</name>
<sequence>MILKFLKFETKTGYQQREPRKLFVTHLELKEKPQRTNSVFIHIGDNYMASERKPEKLARDIASFSDYMITVYGLAVTAEVFRRGRKWVRNNGPSTSTAPVRTIESTSTTQPTVDKIAAAMIAQLRGAGLHLTDSSGVKIADDRLCMWYKL</sequence>
<proteinExistence type="predicted"/>
<evidence type="ECO:0000313" key="1">
    <source>
        <dbReference type="EMBL" id="CAC5376965.1"/>
    </source>
</evidence>
<dbReference type="EMBL" id="CACVKT020002233">
    <property type="protein sequence ID" value="CAC5376965.1"/>
    <property type="molecule type" value="Genomic_DNA"/>
</dbReference>
<dbReference type="AlphaFoldDB" id="A0A6J8B0Z7"/>
<organism evidence="1 2">
    <name type="scientific">Mytilus coruscus</name>
    <name type="common">Sea mussel</name>
    <dbReference type="NCBI Taxonomy" id="42192"/>
    <lineage>
        <taxon>Eukaryota</taxon>
        <taxon>Metazoa</taxon>
        <taxon>Spiralia</taxon>
        <taxon>Lophotrochozoa</taxon>
        <taxon>Mollusca</taxon>
        <taxon>Bivalvia</taxon>
        <taxon>Autobranchia</taxon>
        <taxon>Pteriomorphia</taxon>
        <taxon>Mytilida</taxon>
        <taxon>Mytiloidea</taxon>
        <taxon>Mytilidae</taxon>
        <taxon>Mytilinae</taxon>
        <taxon>Mytilus</taxon>
    </lineage>
</organism>
<evidence type="ECO:0000313" key="2">
    <source>
        <dbReference type="Proteomes" id="UP000507470"/>
    </source>
</evidence>
<dbReference type="Proteomes" id="UP000507470">
    <property type="component" value="Unassembled WGS sequence"/>
</dbReference>
<reference evidence="1 2" key="1">
    <citation type="submission" date="2020-06" db="EMBL/GenBank/DDBJ databases">
        <authorList>
            <person name="Li R."/>
            <person name="Bekaert M."/>
        </authorList>
    </citation>
    <scope>NUCLEOTIDE SEQUENCE [LARGE SCALE GENOMIC DNA]</scope>
    <source>
        <strain evidence="2">wild</strain>
    </source>
</reference>
<accession>A0A6J8B0Z7</accession>